<dbReference type="SUPFAM" id="SSF88659">
    <property type="entry name" value="Sigma3 and sigma4 domains of RNA polymerase sigma factors"/>
    <property type="match status" value="2"/>
</dbReference>
<dbReference type="Pfam" id="PF04539">
    <property type="entry name" value="Sigma70_r3"/>
    <property type="match status" value="1"/>
</dbReference>
<evidence type="ECO:0000256" key="1">
    <source>
        <dbReference type="ARBA" id="ARBA00023015"/>
    </source>
</evidence>
<dbReference type="InterPro" id="IPR036388">
    <property type="entry name" value="WH-like_DNA-bd_sf"/>
</dbReference>
<name>A0A9W6L2Z6_9PSEU</name>
<evidence type="ECO:0000259" key="8">
    <source>
        <dbReference type="Pfam" id="PF04545"/>
    </source>
</evidence>
<dbReference type="GO" id="GO:0016987">
    <property type="term" value="F:sigma factor activity"/>
    <property type="evidence" value="ECO:0007669"/>
    <property type="project" value="UniProtKB-KW"/>
</dbReference>
<evidence type="ECO:0000259" key="7">
    <source>
        <dbReference type="Pfam" id="PF04542"/>
    </source>
</evidence>
<dbReference type="InterPro" id="IPR013325">
    <property type="entry name" value="RNA_pol_sigma_r2"/>
</dbReference>
<dbReference type="InterPro" id="IPR000943">
    <property type="entry name" value="RNA_pol_sigma70"/>
</dbReference>
<dbReference type="AlphaFoldDB" id="A0A9W6L2Z6"/>
<keyword evidence="2" id="KW-0731">Sigma factor</keyword>
<keyword evidence="4" id="KW-0804">Transcription</keyword>
<dbReference type="Gene3D" id="1.10.10.10">
    <property type="entry name" value="Winged helix-like DNA-binding domain superfamily/Winged helix DNA-binding domain"/>
    <property type="match status" value="2"/>
</dbReference>
<comment type="caution">
    <text evidence="9">The sequence shown here is derived from an EMBL/GenBank/DDBJ whole genome shotgun (WGS) entry which is preliminary data.</text>
</comment>
<evidence type="ECO:0000259" key="6">
    <source>
        <dbReference type="Pfam" id="PF04539"/>
    </source>
</evidence>
<dbReference type="SUPFAM" id="SSF88946">
    <property type="entry name" value="Sigma2 domain of RNA polymerase sigma factors"/>
    <property type="match status" value="1"/>
</dbReference>
<dbReference type="InterPro" id="IPR014284">
    <property type="entry name" value="RNA_pol_sigma-70_dom"/>
</dbReference>
<dbReference type="PRINTS" id="PR00046">
    <property type="entry name" value="SIGMA70FCT"/>
</dbReference>
<feature type="domain" description="RNA polymerase sigma-70 region 4" evidence="8">
    <location>
        <begin position="226"/>
        <end position="275"/>
    </location>
</feature>
<evidence type="ECO:0000256" key="5">
    <source>
        <dbReference type="SAM" id="MobiDB-lite"/>
    </source>
</evidence>
<evidence type="ECO:0000256" key="4">
    <source>
        <dbReference type="ARBA" id="ARBA00023163"/>
    </source>
</evidence>
<accession>A0A9W6L2Z6</accession>
<gene>
    <name evidence="9" type="primary">sigF_1</name>
    <name evidence="9" type="ORF">GCM10017577_39080</name>
</gene>
<reference evidence="9" key="1">
    <citation type="journal article" date="2014" name="Int. J. Syst. Evol. Microbiol.">
        <title>Complete genome sequence of Corynebacterium casei LMG S-19264T (=DSM 44701T), isolated from a smear-ripened cheese.</title>
        <authorList>
            <consortium name="US DOE Joint Genome Institute (JGI-PGF)"/>
            <person name="Walter F."/>
            <person name="Albersmeier A."/>
            <person name="Kalinowski J."/>
            <person name="Ruckert C."/>
        </authorList>
    </citation>
    <scope>NUCLEOTIDE SEQUENCE</scope>
    <source>
        <strain evidence="9">VKM Ac-1069</strain>
    </source>
</reference>
<evidence type="ECO:0000256" key="2">
    <source>
        <dbReference type="ARBA" id="ARBA00023082"/>
    </source>
</evidence>
<keyword evidence="1" id="KW-0805">Transcription regulation</keyword>
<proteinExistence type="predicted"/>
<keyword evidence="10" id="KW-1185">Reference proteome</keyword>
<dbReference type="PANTHER" id="PTHR30385">
    <property type="entry name" value="SIGMA FACTOR F FLAGELLAR"/>
    <property type="match status" value="1"/>
</dbReference>
<evidence type="ECO:0000313" key="9">
    <source>
        <dbReference type="EMBL" id="GLL12767.1"/>
    </source>
</evidence>
<dbReference type="Pfam" id="PF04545">
    <property type="entry name" value="Sigma70_r4"/>
    <property type="match status" value="1"/>
</dbReference>
<dbReference type="CDD" id="cd06171">
    <property type="entry name" value="Sigma70_r4"/>
    <property type="match status" value="1"/>
</dbReference>
<feature type="domain" description="RNA polymerase sigma-70 region 3" evidence="6">
    <location>
        <begin position="145"/>
        <end position="185"/>
    </location>
</feature>
<feature type="region of interest" description="Disordered" evidence="5">
    <location>
        <begin position="1"/>
        <end position="36"/>
    </location>
</feature>
<dbReference type="Gene3D" id="1.10.1740.10">
    <property type="match status" value="1"/>
</dbReference>
<dbReference type="InterPro" id="IPR007624">
    <property type="entry name" value="RNA_pol_sigma70_r3"/>
</dbReference>
<sequence length="290" mass="32076">MTAVAPPAAETRTETGMDSRTDSRADTRPGSRHSAQLPRLRTLHAMAADDPRRSALRNSIAEAYLPIAERMARGQAGASPAAYDDLLQVARLALLTAVDRWDPERGDGTDFVGYLVPCIRGEFLHHVRDRTWVVRVPRRVKEMATRVNRETSALHQRLGRSPRPSEIAEALGVDREVVLEVLLAQGYQAADSLDERRGPGEPDDARLGDLDAALDRAEDRATLRPLLAALPERERTIVGLRFVDQLTQSEIARRVGISQMHVSRLLARSLATLRAHATRDHAGHHVGHHV</sequence>
<protein>
    <submittedName>
        <fullName evidence="9">RNA polymerase sigma factor SigF</fullName>
    </submittedName>
</protein>
<organism evidence="9 10">
    <name type="scientific">Pseudonocardia halophobica</name>
    <dbReference type="NCBI Taxonomy" id="29401"/>
    <lineage>
        <taxon>Bacteria</taxon>
        <taxon>Bacillati</taxon>
        <taxon>Actinomycetota</taxon>
        <taxon>Actinomycetes</taxon>
        <taxon>Pseudonocardiales</taxon>
        <taxon>Pseudonocardiaceae</taxon>
        <taxon>Pseudonocardia</taxon>
    </lineage>
</organism>
<feature type="compositionally biased region" description="Basic and acidic residues" evidence="5">
    <location>
        <begin position="11"/>
        <end position="29"/>
    </location>
</feature>
<dbReference type="EMBL" id="BSFQ01000016">
    <property type="protein sequence ID" value="GLL12767.1"/>
    <property type="molecule type" value="Genomic_DNA"/>
</dbReference>
<reference evidence="9" key="2">
    <citation type="submission" date="2023-01" db="EMBL/GenBank/DDBJ databases">
        <authorList>
            <person name="Sun Q."/>
            <person name="Evtushenko L."/>
        </authorList>
    </citation>
    <scope>NUCLEOTIDE SEQUENCE</scope>
    <source>
        <strain evidence="9">VKM Ac-1069</strain>
    </source>
</reference>
<dbReference type="Proteomes" id="UP001143463">
    <property type="component" value="Unassembled WGS sequence"/>
</dbReference>
<dbReference type="GO" id="GO:0006352">
    <property type="term" value="P:DNA-templated transcription initiation"/>
    <property type="evidence" value="ECO:0007669"/>
    <property type="project" value="InterPro"/>
</dbReference>
<dbReference type="NCBIfam" id="TIGR02937">
    <property type="entry name" value="sigma70-ECF"/>
    <property type="match status" value="1"/>
</dbReference>
<feature type="domain" description="RNA polymerase sigma-70 region 2" evidence="7">
    <location>
        <begin position="62"/>
        <end position="132"/>
    </location>
</feature>
<keyword evidence="3" id="KW-0238">DNA-binding</keyword>
<evidence type="ECO:0000256" key="3">
    <source>
        <dbReference type="ARBA" id="ARBA00023125"/>
    </source>
</evidence>
<dbReference type="PANTHER" id="PTHR30385:SF4">
    <property type="entry name" value="RNA POLYMERASE SIGMA-E FACTOR"/>
    <property type="match status" value="1"/>
</dbReference>
<dbReference type="InterPro" id="IPR007627">
    <property type="entry name" value="RNA_pol_sigma70_r2"/>
</dbReference>
<dbReference type="InterPro" id="IPR013324">
    <property type="entry name" value="RNA_pol_sigma_r3/r4-like"/>
</dbReference>
<dbReference type="GO" id="GO:0003677">
    <property type="term" value="F:DNA binding"/>
    <property type="evidence" value="ECO:0007669"/>
    <property type="project" value="UniProtKB-KW"/>
</dbReference>
<dbReference type="Pfam" id="PF04542">
    <property type="entry name" value="Sigma70_r2"/>
    <property type="match status" value="1"/>
</dbReference>
<dbReference type="InterPro" id="IPR007630">
    <property type="entry name" value="RNA_pol_sigma70_r4"/>
</dbReference>
<evidence type="ECO:0000313" key="10">
    <source>
        <dbReference type="Proteomes" id="UP001143463"/>
    </source>
</evidence>